<dbReference type="RefSeq" id="WP_231460822.1">
    <property type="nucleotide sequence ID" value="NZ_JAJOHW010000007.1"/>
</dbReference>
<accession>A0ABV8ZLH7</accession>
<organism evidence="2 3">
    <name type="scientific">Chromobacterium aquaticum</name>
    <dbReference type="NCBI Taxonomy" id="467180"/>
    <lineage>
        <taxon>Bacteria</taxon>
        <taxon>Pseudomonadati</taxon>
        <taxon>Pseudomonadota</taxon>
        <taxon>Betaproteobacteria</taxon>
        <taxon>Neisseriales</taxon>
        <taxon>Chromobacteriaceae</taxon>
        <taxon>Chromobacterium</taxon>
    </lineage>
</organism>
<keyword evidence="1" id="KW-0812">Transmembrane</keyword>
<evidence type="ECO:0000256" key="1">
    <source>
        <dbReference type="SAM" id="Phobius"/>
    </source>
</evidence>
<proteinExistence type="predicted"/>
<keyword evidence="1" id="KW-1133">Transmembrane helix</keyword>
<gene>
    <name evidence="2" type="ORF">ACFO0R_02935</name>
</gene>
<name>A0ABV8ZLH7_9NEIS</name>
<dbReference type="Proteomes" id="UP001595999">
    <property type="component" value="Unassembled WGS sequence"/>
</dbReference>
<keyword evidence="3" id="KW-1185">Reference proteome</keyword>
<evidence type="ECO:0000313" key="2">
    <source>
        <dbReference type="EMBL" id="MFC4488564.1"/>
    </source>
</evidence>
<feature type="transmembrane region" description="Helical" evidence="1">
    <location>
        <begin position="12"/>
        <end position="31"/>
    </location>
</feature>
<protein>
    <submittedName>
        <fullName evidence="2">Uncharacterized protein</fullName>
    </submittedName>
</protein>
<reference evidence="3" key="1">
    <citation type="journal article" date="2019" name="Int. J. Syst. Evol. Microbiol.">
        <title>The Global Catalogue of Microorganisms (GCM) 10K type strain sequencing project: providing services to taxonomists for standard genome sequencing and annotation.</title>
        <authorList>
            <consortium name="The Broad Institute Genomics Platform"/>
            <consortium name="The Broad Institute Genome Sequencing Center for Infectious Disease"/>
            <person name="Wu L."/>
            <person name="Ma J."/>
        </authorList>
    </citation>
    <scope>NUCLEOTIDE SEQUENCE [LARGE SCALE GENOMIC DNA]</scope>
    <source>
        <strain evidence="3">CGMCC 4.7608</strain>
    </source>
</reference>
<sequence length="69" mass="7697">MDAALVLERRRRAGGGFVYLINLPVIQLAFLENKMHYFHAFCKSAATGAAAEGMGALGRFKDWRLRVNV</sequence>
<evidence type="ECO:0000313" key="3">
    <source>
        <dbReference type="Proteomes" id="UP001595999"/>
    </source>
</evidence>
<dbReference type="EMBL" id="JBHSEK010000001">
    <property type="protein sequence ID" value="MFC4488564.1"/>
    <property type="molecule type" value="Genomic_DNA"/>
</dbReference>
<comment type="caution">
    <text evidence="2">The sequence shown here is derived from an EMBL/GenBank/DDBJ whole genome shotgun (WGS) entry which is preliminary data.</text>
</comment>
<keyword evidence="1" id="KW-0472">Membrane</keyword>